<dbReference type="RefSeq" id="WP_006945575.1">
    <property type="nucleotide sequence ID" value="NZ_CAVJ010000232.1"/>
</dbReference>
<evidence type="ECO:0000256" key="1">
    <source>
        <dbReference type="SAM" id="MobiDB-lite"/>
    </source>
</evidence>
<proteinExistence type="predicted"/>
<feature type="compositionally biased region" description="Polar residues" evidence="1">
    <location>
        <begin position="1"/>
        <end position="14"/>
    </location>
</feature>
<dbReference type="AlphaFoldDB" id="A0AA46SAA6"/>
<organism evidence="2 3">
    <name type="scientific">Rhodococcus aetherivorans</name>
    <dbReference type="NCBI Taxonomy" id="191292"/>
    <lineage>
        <taxon>Bacteria</taxon>
        <taxon>Bacillati</taxon>
        <taxon>Actinomycetota</taxon>
        <taxon>Actinomycetes</taxon>
        <taxon>Mycobacteriales</taxon>
        <taxon>Nocardiaceae</taxon>
        <taxon>Rhodococcus</taxon>
    </lineage>
</organism>
<evidence type="ECO:0000313" key="2">
    <source>
        <dbReference type="EMBL" id="UYF93858.1"/>
    </source>
</evidence>
<dbReference type="EMBL" id="CP106982">
    <property type="protein sequence ID" value="UYF93858.1"/>
    <property type="molecule type" value="Genomic_DNA"/>
</dbReference>
<dbReference type="InterPro" id="IPR046036">
    <property type="entry name" value="DUF5994"/>
</dbReference>
<gene>
    <name evidence="2" type="ORF">OCS65_26115</name>
</gene>
<dbReference type="Proteomes" id="UP001163947">
    <property type="component" value="Chromosome"/>
</dbReference>
<reference evidence="2" key="1">
    <citation type="submission" date="2022-09" db="EMBL/GenBank/DDBJ databases">
        <title>The genome sequence of Rhodococcus aetherivorans N1.</title>
        <authorList>
            <person name="Jiang W."/>
        </authorList>
    </citation>
    <scope>NUCLEOTIDE SEQUENCE</scope>
    <source>
        <strain evidence="2">N1</strain>
    </source>
</reference>
<feature type="compositionally biased region" description="Pro residues" evidence="1">
    <location>
        <begin position="18"/>
        <end position="31"/>
    </location>
</feature>
<accession>A0AA46SAA6</accession>
<sequence length="156" mass="17208">MTHNHAITHSNGNRSGPPERPVPSHRPPARFPTPTQTPRFLLRPNSAPPSPIDGSWFPWTANLTDELDDLISALTLRLGPVARVCFDWNALQISRKRIDEFDLDSGGIALREPAPGQPPHTMYFLGCNGTQLVLVLLSPDTEPDHAYGIMRTLADS</sequence>
<dbReference type="GeneID" id="83623969"/>
<name>A0AA46SAA6_9NOCA</name>
<dbReference type="Pfam" id="PF19457">
    <property type="entry name" value="DUF5994"/>
    <property type="match status" value="1"/>
</dbReference>
<feature type="region of interest" description="Disordered" evidence="1">
    <location>
        <begin position="1"/>
        <end position="45"/>
    </location>
</feature>
<protein>
    <submittedName>
        <fullName evidence="2">DUF5994 family protein</fullName>
    </submittedName>
</protein>
<evidence type="ECO:0000313" key="3">
    <source>
        <dbReference type="Proteomes" id="UP001163947"/>
    </source>
</evidence>